<evidence type="ECO:0000313" key="2">
    <source>
        <dbReference type="EMBL" id="RLT72657.1"/>
    </source>
</evidence>
<feature type="domain" description="Schlafen AlbA-2" evidence="1">
    <location>
        <begin position="3"/>
        <end position="106"/>
    </location>
</feature>
<dbReference type="AlphaFoldDB" id="A0A3L7ZNZ4"/>
<dbReference type="Gene3D" id="3.30.565.60">
    <property type="match status" value="1"/>
</dbReference>
<dbReference type="OrthoDB" id="9807907at2"/>
<protein>
    <submittedName>
        <fullName evidence="2">Winged helix-turn-helix transcriptional regulator</fullName>
    </submittedName>
</protein>
<dbReference type="InterPro" id="IPR007421">
    <property type="entry name" value="Schlafen_AlbA_2_dom"/>
</dbReference>
<accession>A0A3L7ZNZ4</accession>
<dbReference type="EMBL" id="RAYI01000031">
    <property type="protein sequence ID" value="RLT72657.1"/>
    <property type="molecule type" value="Genomic_DNA"/>
</dbReference>
<evidence type="ECO:0000313" key="3">
    <source>
        <dbReference type="Proteomes" id="UP000278164"/>
    </source>
</evidence>
<dbReference type="Gene3D" id="1.10.10.10">
    <property type="entry name" value="Winged helix-like DNA-binding domain superfamily/Winged helix DNA-binding domain"/>
    <property type="match status" value="1"/>
</dbReference>
<reference evidence="2 3" key="1">
    <citation type="submission" date="2018-09" db="EMBL/GenBank/DDBJ databases">
        <title>Murine metabolic-syndrome-specific gut microbial biobank.</title>
        <authorList>
            <person name="Liu C."/>
        </authorList>
    </citation>
    <scope>NUCLEOTIDE SEQUENCE [LARGE SCALE GENOMIC DNA]</scope>
    <source>
        <strain evidence="2 3">8-P5</strain>
    </source>
</reference>
<dbReference type="InterPro" id="IPR036390">
    <property type="entry name" value="WH_DNA-bd_sf"/>
</dbReference>
<dbReference type="Gene3D" id="3.30.950.30">
    <property type="entry name" value="Schlafen, AAA domain"/>
    <property type="match status" value="1"/>
</dbReference>
<proteinExistence type="predicted"/>
<dbReference type="Pfam" id="PF04326">
    <property type="entry name" value="SLFN_AlbA_2"/>
    <property type="match status" value="1"/>
</dbReference>
<organism evidence="2 3">
    <name type="scientific">Parabacteroides distasonis</name>
    <dbReference type="NCBI Taxonomy" id="823"/>
    <lineage>
        <taxon>Bacteria</taxon>
        <taxon>Pseudomonadati</taxon>
        <taxon>Bacteroidota</taxon>
        <taxon>Bacteroidia</taxon>
        <taxon>Bacteroidales</taxon>
        <taxon>Tannerellaceae</taxon>
        <taxon>Parabacteroides</taxon>
    </lineage>
</organism>
<dbReference type="Pfam" id="PF13749">
    <property type="entry name" value="HATPase_c_4"/>
    <property type="match status" value="1"/>
</dbReference>
<dbReference type="RefSeq" id="WP_121736843.1">
    <property type="nucleotide sequence ID" value="NZ_QXXG01000022.1"/>
</dbReference>
<gene>
    <name evidence="2" type="ORF">D7V78_14775</name>
</gene>
<dbReference type="InterPro" id="IPR038461">
    <property type="entry name" value="Schlafen_AlbA_2_dom_sf"/>
</dbReference>
<dbReference type="Pfam" id="PF13412">
    <property type="entry name" value="HTH_24"/>
    <property type="match status" value="1"/>
</dbReference>
<dbReference type="PANTHER" id="PTHR30595:SF6">
    <property type="entry name" value="SCHLAFEN ALBA-2 DOMAIN-CONTAINING PROTEIN"/>
    <property type="match status" value="1"/>
</dbReference>
<dbReference type="PANTHER" id="PTHR30595">
    <property type="entry name" value="GLPR-RELATED TRANSCRIPTIONAL REPRESSOR"/>
    <property type="match status" value="1"/>
</dbReference>
<comment type="caution">
    <text evidence="2">The sequence shown here is derived from an EMBL/GenBank/DDBJ whole genome shotgun (WGS) entry which is preliminary data.</text>
</comment>
<dbReference type="InterPro" id="IPR038475">
    <property type="entry name" value="RecG_C_sf"/>
</dbReference>
<dbReference type="SUPFAM" id="SSF46785">
    <property type="entry name" value="Winged helix' DNA-binding domain"/>
    <property type="match status" value="1"/>
</dbReference>
<sequence>MKENQYTEFKESWHDEYIRYISAFCNTEGGALYIGIDNKGEVVGIEQAKKLIEKLPNFIAQKTGIMPLIHLRERAGKEYLEIEVQPSAMPISVHGRYYTRSGSVTSELQGNQLNMFLASKMGLTWESVIEEDFSLEDIDTETVERFKLLAKDRVPSIEQETDLQALMERLNLVVGGRFKRAAVVLFGKNVQKYVLQARIKIGKFLTDTEVLTTDIVEGNLIQQVDRALDILRTKYLLSYISYEGIHRREKLVYPYEALREALLNSIIHREYFVSSEIQIRVYEDKLVIGNEARLQDITVEDLSRSHPSRPHNKLIADVFYKAGFIESWGRGTQRIIDNCVAEGLSVPMYEYKMGFLYLTFSHERVNEQVNERVNERVNELTDTEKAVYRLVANKPSVTQLELAAELRLTVQYIRKIMKALKDKNYIERIGADKNGYWKIIEKS</sequence>
<evidence type="ECO:0000259" key="1">
    <source>
        <dbReference type="Pfam" id="PF04326"/>
    </source>
</evidence>
<name>A0A3L7ZNZ4_PARDI</name>
<dbReference type="Proteomes" id="UP000278164">
    <property type="component" value="Unassembled WGS sequence"/>
</dbReference>
<dbReference type="InterPro" id="IPR036388">
    <property type="entry name" value="WH-like_DNA-bd_sf"/>
</dbReference>